<protein>
    <submittedName>
        <fullName evidence="4">Prepilin peptidase</fullName>
    </submittedName>
</protein>
<dbReference type="EMBL" id="VTOY01000020">
    <property type="protein sequence ID" value="TYZ19744.1"/>
    <property type="molecule type" value="Genomic_DNA"/>
</dbReference>
<keyword evidence="2" id="KW-0812">Transmembrane</keyword>
<comment type="similarity">
    <text evidence="1">Belongs to the peptidase A24 family.</text>
</comment>
<gene>
    <name evidence="4" type="ORF">FZ040_13085</name>
</gene>
<dbReference type="InterPro" id="IPR000045">
    <property type="entry name" value="Prepilin_IV_endopep_pep"/>
</dbReference>
<keyword evidence="2" id="KW-1133">Transmembrane helix</keyword>
<feature type="transmembrane region" description="Helical" evidence="2">
    <location>
        <begin position="95"/>
        <end position="120"/>
    </location>
</feature>
<dbReference type="OrthoDB" id="9789291at2"/>
<evidence type="ECO:0000259" key="3">
    <source>
        <dbReference type="Pfam" id="PF01478"/>
    </source>
</evidence>
<dbReference type="RefSeq" id="WP_149172411.1">
    <property type="nucleotide sequence ID" value="NZ_VTOY01000020.1"/>
</dbReference>
<dbReference type="Pfam" id="PF01478">
    <property type="entry name" value="Peptidase_A24"/>
    <property type="match status" value="1"/>
</dbReference>
<dbReference type="PANTHER" id="PTHR30487">
    <property type="entry name" value="TYPE 4 PREPILIN-LIKE PROTEINS LEADER PEPTIDE-PROCESSING ENZYME"/>
    <property type="match status" value="1"/>
</dbReference>
<dbReference type="GO" id="GO:0004190">
    <property type="term" value="F:aspartic-type endopeptidase activity"/>
    <property type="evidence" value="ECO:0007669"/>
    <property type="project" value="InterPro"/>
</dbReference>
<keyword evidence="5" id="KW-1185">Reference proteome</keyword>
<dbReference type="PANTHER" id="PTHR30487:SF0">
    <property type="entry name" value="PREPILIN LEADER PEPTIDASE_N-METHYLTRANSFERASE-RELATED"/>
    <property type="match status" value="1"/>
</dbReference>
<evidence type="ECO:0000256" key="2">
    <source>
        <dbReference type="SAM" id="Phobius"/>
    </source>
</evidence>
<dbReference type="AlphaFoldDB" id="A0A5D6VZ90"/>
<keyword evidence="2" id="KW-0472">Membrane</keyword>
<dbReference type="InterPro" id="IPR050882">
    <property type="entry name" value="Prepilin_peptidase/N-MTase"/>
</dbReference>
<proteinExistence type="inferred from homology"/>
<evidence type="ECO:0000313" key="4">
    <source>
        <dbReference type="EMBL" id="TYZ19744.1"/>
    </source>
</evidence>
<name>A0A5D6VZ90_9FIRM</name>
<dbReference type="Proteomes" id="UP000323646">
    <property type="component" value="Unassembled WGS sequence"/>
</dbReference>
<sequence>MMREDLLFGAAGLWFVWRLWNLALLDLRCGLLYDRLILIVALSAVYPWLLGINSLDDILAGGLAGSGLLWGLRWGSHGGMGLGDVKLAGAMGLWLGLKLMAVALVLAFLLGGIVAAGLMVWRGYSCTSKIPFGPFLVFGGCFSYWCGMECWQWYERLL</sequence>
<evidence type="ECO:0000313" key="5">
    <source>
        <dbReference type="Proteomes" id="UP000323646"/>
    </source>
</evidence>
<feature type="transmembrane region" description="Helical" evidence="2">
    <location>
        <begin position="35"/>
        <end position="51"/>
    </location>
</feature>
<dbReference type="GO" id="GO:0006465">
    <property type="term" value="P:signal peptide processing"/>
    <property type="evidence" value="ECO:0007669"/>
    <property type="project" value="TreeGrafter"/>
</dbReference>
<comment type="caution">
    <text evidence="4">The sequence shown here is derived from an EMBL/GenBank/DDBJ whole genome shotgun (WGS) entry which is preliminary data.</text>
</comment>
<feature type="domain" description="Prepilin type IV endopeptidase peptidase" evidence="3">
    <location>
        <begin position="15"/>
        <end position="115"/>
    </location>
</feature>
<organism evidence="4 5">
    <name type="scientific">Selenomonas ruminis</name>
    <dbReference type="NCBI Taxonomy" id="2593411"/>
    <lineage>
        <taxon>Bacteria</taxon>
        <taxon>Bacillati</taxon>
        <taxon>Bacillota</taxon>
        <taxon>Negativicutes</taxon>
        <taxon>Selenomonadales</taxon>
        <taxon>Selenomonadaceae</taxon>
        <taxon>Selenomonas</taxon>
    </lineage>
</organism>
<accession>A0A5D6VZ90</accession>
<reference evidence="4 5" key="1">
    <citation type="submission" date="2019-08" db="EMBL/GenBank/DDBJ databases">
        <title>Selenomonas sp. mPRGC5 and Selenomonas sp. mPRGC8 isolated from ruminal fluid of dairy goat (Capra hircus).</title>
        <authorList>
            <person name="Poothong S."/>
            <person name="Nuengjamnong C."/>
            <person name="Tanasupawat S."/>
        </authorList>
    </citation>
    <scope>NUCLEOTIDE SEQUENCE [LARGE SCALE GENOMIC DNA]</scope>
    <source>
        <strain evidence="5">mPRGC5</strain>
    </source>
</reference>
<evidence type="ECO:0000256" key="1">
    <source>
        <dbReference type="ARBA" id="ARBA00005801"/>
    </source>
</evidence>
<dbReference type="GO" id="GO:0005886">
    <property type="term" value="C:plasma membrane"/>
    <property type="evidence" value="ECO:0007669"/>
    <property type="project" value="TreeGrafter"/>
</dbReference>